<dbReference type="Proteomes" id="UP000198211">
    <property type="component" value="Unassembled WGS sequence"/>
</dbReference>
<keyword evidence="3" id="KW-1185">Reference proteome</keyword>
<feature type="compositionally biased region" description="Polar residues" evidence="1">
    <location>
        <begin position="559"/>
        <end position="575"/>
    </location>
</feature>
<sequence length="619" mass="68213">PMKIQTTAIMSNPKRSLAIDAPPIAPYDDGFSTDSEDFTASDEQPFHSPVYSLYAHGSNAVGSEEVAENQLKIQQQQTRTGPQENDIKQELEAKSETNVVVSIKNEENASNQGAGGHKIVTNGQIQARDTNQVTPGATKEEHCRNCQGYLTPLVERLKMMKTAASQQVGKTPPPSRQCSCCHITYPFSALTDESRKESCVQPRCYMCNWAVKAAKNNGVVEVTGVKRMVDGTVKDVEPRGDCCRSCRGKLLPLSQRLEMMKQAVLDHKGSGPPPSRQCSCCHITQPVSRFGWKSREPACSAPICQICETPSTINVKVAEGSRIGAVKLNDKGSEENAFSSTVVATNDETKEKLETLPKTEKALETIVIESSGDEEGEVADDNICKCCSGQLIPLAKRLQLVKDAARLHGGKTPPPSRQCACCRISYPPAGLTRKSRKLTRVVPICQNCCMAGGSAIYEMLAASDEFFEAFKIEDPVMAQNLLTKKTNGSLMDAVKKQKTNMTKRMNAAQLAQRMHQLIKTRSQLGQPRYLMARKSCPATRLIIGNPAKRNLAPHVQSGAERQSTAQEATNLQAPRSRTARWLKQFELVDGKTVRERRLEARNRAKERQLEKIRQQAAQR</sequence>
<reference evidence="3" key="1">
    <citation type="submission" date="2017-03" db="EMBL/GenBank/DDBJ databases">
        <title>Phytopthora megakarya and P. palmivora, two closely related causual agents of cacao black pod achieved similar genome size and gene model numbers by different mechanisms.</title>
        <authorList>
            <person name="Ali S."/>
            <person name="Shao J."/>
            <person name="Larry D.J."/>
            <person name="Kronmiller B."/>
            <person name="Shen D."/>
            <person name="Strem M.D."/>
            <person name="Melnick R.L."/>
            <person name="Guiltinan M.J."/>
            <person name="Tyler B.M."/>
            <person name="Meinhardt L.W."/>
            <person name="Bailey B.A."/>
        </authorList>
    </citation>
    <scope>NUCLEOTIDE SEQUENCE [LARGE SCALE GENOMIC DNA]</scope>
    <source>
        <strain evidence="3">zdho120</strain>
    </source>
</reference>
<dbReference type="OrthoDB" id="99847at2759"/>
<accession>A0A225VTR0</accession>
<dbReference type="AlphaFoldDB" id="A0A225VTR0"/>
<organism evidence="2 3">
    <name type="scientific">Phytophthora megakarya</name>
    <dbReference type="NCBI Taxonomy" id="4795"/>
    <lineage>
        <taxon>Eukaryota</taxon>
        <taxon>Sar</taxon>
        <taxon>Stramenopiles</taxon>
        <taxon>Oomycota</taxon>
        <taxon>Peronosporomycetes</taxon>
        <taxon>Peronosporales</taxon>
        <taxon>Peronosporaceae</taxon>
        <taxon>Phytophthora</taxon>
    </lineage>
</organism>
<evidence type="ECO:0000313" key="2">
    <source>
        <dbReference type="EMBL" id="OWZ08544.1"/>
    </source>
</evidence>
<feature type="non-terminal residue" evidence="2">
    <location>
        <position position="1"/>
    </location>
</feature>
<feature type="region of interest" description="Disordered" evidence="1">
    <location>
        <begin position="548"/>
        <end position="575"/>
    </location>
</feature>
<comment type="caution">
    <text evidence="2">The sequence shown here is derived from an EMBL/GenBank/DDBJ whole genome shotgun (WGS) entry which is preliminary data.</text>
</comment>
<dbReference type="EMBL" id="NBNE01003115">
    <property type="protein sequence ID" value="OWZ08544.1"/>
    <property type="molecule type" value="Genomic_DNA"/>
</dbReference>
<protein>
    <submittedName>
        <fullName evidence="2">Uncharacterized protein</fullName>
    </submittedName>
</protein>
<gene>
    <name evidence="2" type="ORF">PHMEG_00018894</name>
</gene>
<evidence type="ECO:0000313" key="3">
    <source>
        <dbReference type="Proteomes" id="UP000198211"/>
    </source>
</evidence>
<name>A0A225VTR0_9STRA</name>
<proteinExistence type="predicted"/>
<evidence type="ECO:0000256" key="1">
    <source>
        <dbReference type="SAM" id="MobiDB-lite"/>
    </source>
</evidence>